<organism evidence="3 4">
    <name type="scientific">Turicibacter faecis</name>
    <dbReference type="NCBI Taxonomy" id="2963365"/>
    <lineage>
        <taxon>Bacteria</taxon>
        <taxon>Bacillati</taxon>
        <taxon>Bacillota</taxon>
        <taxon>Erysipelotrichia</taxon>
        <taxon>Erysipelotrichales</taxon>
        <taxon>Turicibacteraceae</taxon>
        <taxon>Turicibacter</taxon>
    </lineage>
</organism>
<evidence type="ECO:0000259" key="2">
    <source>
        <dbReference type="Pfam" id="PF04892"/>
    </source>
</evidence>
<keyword evidence="1" id="KW-0472">Membrane</keyword>
<keyword evidence="4" id="KW-1185">Reference proteome</keyword>
<sequence length="200" mass="22865">MGILIERFYGFLCVFIPCLIYQGWLLKKEGRTAHLGYHLFWVNVCVLYLYLAIDVAGIGSVWDIGSFKTIIRGDEIHLLPFSEGIGLTTVLNIIMFMPLGFLVPLIWRSYRNGIKVMGIGLLFSGLIEFFQLFNYRTTDIDDLLMNTLGALFGYLMFVGLKKIFPQVGEKSILLAKYEPIVYVVLSILGEFLLFNWRLIA</sequence>
<protein>
    <submittedName>
        <fullName evidence="3">Antibiotic resistance protein VanZ</fullName>
    </submittedName>
</protein>
<feature type="transmembrane region" description="Helical" evidence="1">
    <location>
        <begin position="143"/>
        <end position="160"/>
    </location>
</feature>
<dbReference type="EMBL" id="AP028127">
    <property type="protein sequence ID" value="BEH92009.1"/>
    <property type="molecule type" value="Genomic_DNA"/>
</dbReference>
<dbReference type="PANTHER" id="PTHR36834">
    <property type="entry name" value="MEMBRANE PROTEIN-RELATED"/>
    <property type="match status" value="1"/>
</dbReference>
<reference evidence="3" key="1">
    <citation type="journal article" date="2024" name="Int. J. Syst. Evol. Microbiol.">
        <title>Turicibacter faecis sp. nov., isolated from faeces of heart failure mouse model.</title>
        <authorList>
            <person name="Imamura Y."/>
            <person name="Motooka D."/>
            <person name="Nakajima Y."/>
            <person name="Ito S."/>
            <person name="Kitakaze M."/>
            <person name="Iida T."/>
            <person name="Nakamura S."/>
        </authorList>
    </citation>
    <scope>NUCLEOTIDE SEQUENCE</scope>
    <source>
        <strain evidence="3">TC023</strain>
    </source>
</reference>
<dbReference type="Pfam" id="PF04892">
    <property type="entry name" value="VanZ"/>
    <property type="match status" value="1"/>
</dbReference>
<proteinExistence type="predicted"/>
<dbReference type="PANTHER" id="PTHR36834:SF2">
    <property type="entry name" value="MEMBRANE PROTEIN"/>
    <property type="match status" value="1"/>
</dbReference>
<evidence type="ECO:0000256" key="1">
    <source>
        <dbReference type="SAM" id="Phobius"/>
    </source>
</evidence>
<feature type="transmembrane region" description="Helical" evidence="1">
    <location>
        <begin position="113"/>
        <end position="131"/>
    </location>
</feature>
<keyword evidence="1" id="KW-0812">Transmembrane</keyword>
<keyword evidence="1" id="KW-1133">Transmembrane helix</keyword>
<feature type="transmembrane region" description="Helical" evidence="1">
    <location>
        <begin position="7"/>
        <end position="26"/>
    </location>
</feature>
<feature type="domain" description="VanZ-like" evidence="2">
    <location>
        <begin position="72"/>
        <end position="158"/>
    </location>
</feature>
<dbReference type="Proteomes" id="UP001432099">
    <property type="component" value="Chromosome"/>
</dbReference>
<feature type="transmembrane region" description="Helical" evidence="1">
    <location>
        <begin position="85"/>
        <end position="107"/>
    </location>
</feature>
<dbReference type="InterPro" id="IPR053150">
    <property type="entry name" value="Teicoplanin_resist-assoc"/>
</dbReference>
<dbReference type="RefSeq" id="WP_161831522.1">
    <property type="nucleotide sequence ID" value="NZ_AP028127.1"/>
</dbReference>
<accession>A0ABN6ZDX0</accession>
<name>A0ABN6ZDX0_9FIRM</name>
<gene>
    <name evidence="3" type="ORF">T23_21110</name>
</gene>
<evidence type="ECO:0000313" key="3">
    <source>
        <dbReference type="EMBL" id="BEH92009.1"/>
    </source>
</evidence>
<feature type="transmembrane region" description="Helical" evidence="1">
    <location>
        <begin position="38"/>
        <end position="64"/>
    </location>
</feature>
<feature type="transmembrane region" description="Helical" evidence="1">
    <location>
        <begin position="180"/>
        <end position="199"/>
    </location>
</feature>
<evidence type="ECO:0000313" key="4">
    <source>
        <dbReference type="Proteomes" id="UP001432099"/>
    </source>
</evidence>
<dbReference type="InterPro" id="IPR006976">
    <property type="entry name" value="VanZ-like"/>
</dbReference>